<proteinExistence type="predicted"/>
<sequence>MISSEKQYQHFITPLKTKLTSTSPTDRHGASTTQTSEQKMAGYLGTHQGPSKPAEESTDSLRQKIHLRDQHILQLRNEVSRLTTYIQNHQHHEHHQGGVFYRPSGLSVDRMGARLQRLGLEEKLILSSQKIRELQQQLTQASCHAHALEKNFSQIQCQKDKAHEGEIRKHEKLNTLLKDEIKSMKKELVSKEVAEARARDIVNSNKTSDDLIRGKWNTMTYNIRALASTLLTHCPPMNQLQPQQDGRPSAISDMTPEDYEFLQDEDVPSLIVQKYLWRSVVDSVLGGPQKHDMRRGWGKDVGRSFYVYAEIPTEDMEEFFRWKVHGSNMVEKIIGSDEEDITDIVKTEYQGFSALLPEEKRGSKSAQQSLIKQLHKVYAEAVDLQSILMKSRACFLVLWEKTEGAMVYEPEYMEAEAYETDLDTNSIVLCQVSPALFKQGNADGTDYDNHEVLIKLNVVCN</sequence>
<comment type="caution">
    <text evidence="3">The sequence shown here is derived from an EMBL/GenBank/DDBJ whole genome shotgun (WGS) entry which is preliminary data.</text>
</comment>
<protein>
    <submittedName>
        <fullName evidence="3">Uncharacterized protein</fullName>
    </submittedName>
</protein>
<organism evidence="3 4">
    <name type="scientific">Colletotrichum sojae</name>
    <dbReference type="NCBI Taxonomy" id="2175907"/>
    <lineage>
        <taxon>Eukaryota</taxon>
        <taxon>Fungi</taxon>
        <taxon>Dikarya</taxon>
        <taxon>Ascomycota</taxon>
        <taxon>Pezizomycotina</taxon>
        <taxon>Sordariomycetes</taxon>
        <taxon>Hypocreomycetidae</taxon>
        <taxon>Glomerellales</taxon>
        <taxon>Glomerellaceae</taxon>
        <taxon>Colletotrichum</taxon>
        <taxon>Colletotrichum orchidearum species complex</taxon>
    </lineage>
</organism>
<accession>A0A8H6IPM5</accession>
<gene>
    <name evidence="3" type="ORF">CSOJ01_14531</name>
</gene>
<feature type="compositionally biased region" description="Polar residues" evidence="2">
    <location>
        <begin position="18"/>
        <end position="37"/>
    </location>
</feature>
<evidence type="ECO:0000313" key="4">
    <source>
        <dbReference type="Proteomes" id="UP000652219"/>
    </source>
</evidence>
<evidence type="ECO:0000256" key="1">
    <source>
        <dbReference type="SAM" id="Coils"/>
    </source>
</evidence>
<dbReference type="Proteomes" id="UP000652219">
    <property type="component" value="Unassembled WGS sequence"/>
</dbReference>
<name>A0A8H6IPM5_9PEZI</name>
<keyword evidence="1" id="KW-0175">Coiled coil</keyword>
<feature type="region of interest" description="Disordered" evidence="2">
    <location>
        <begin position="14"/>
        <end position="37"/>
    </location>
</feature>
<evidence type="ECO:0000313" key="3">
    <source>
        <dbReference type="EMBL" id="KAF6790674.1"/>
    </source>
</evidence>
<reference evidence="3 4" key="1">
    <citation type="journal article" date="2020" name="Phytopathology">
        <title>Genome Sequence Resources of Colletotrichum truncatum, C. plurivorum, C. musicola, and C. sojae: Four Species Pathogenic to Soybean (Glycine max).</title>
        <authorList>
            <person name="Rogerio F."/>
            <person name="Boufleur T.R."/>
            <person name="Ciampi-Guillardi M."/>
            <person name="Sukno S.A."/>
            <person name="Thon M.R."/>
            <person name="Massola Junior N.S."/>
            <person name="Baroncelli R."/>
        </authorList>
    </citation>
    <scope>NUCLEOTIDE SEQUENCE [LARGE SCALE GENOMIC DNA]</scope>
    <source>
        <strain evidence="3 4">LFN0009</strain>
    </source>
</reference>
<dbReference type="EMBL" id="WIGN01000498">
    <property type="protein sequence ID" value="KAF6790674.1"/>
    <property type="molecule type" value="Genomic_DNA"/>
</dbReference>
<keyword evidence="4" id="KW-1185">Reference proteome</keyword>
<evidence type="ECO:0000256" key="2">
    <source>
        <dbReference type="SAM" id="MobiDB-lite"/>
    </source>
</evidence>
<feature type="coiled-coil region" evidence="1">
    <location>
        <begin position="117"/>
        <end position="187"/>
    </location>
</feature>
<dbReference type="AlphaFoldDB" id="A0A8H6IPM5"/>